<organism evidence="2 3">
    <name type="scientific">Abeliophyllum distichum</name>
    <dbReference type="NCBI Taxonomy" id="126358"/>
    <lineage>
        <taxon>Eukaryota</taxon>
        <taxon>Viridiplantae</taxon>
        <taxon>Streptophyta</taxon>
        <taxon>Embryophyta</taxon>
        <taxon>Tracheophyta</taxon>
        <taxon>Spermatophyta</taxon>
        <taxon>Magnoliopsida</taxon>
        <taxon>eudicotyledons</taxon>
        <taxon>Gunneridae</taxon>
        <taxon>Pentapetalae</taxon>
        <taxon>asterids</taxon>
        <taxon>lamiids</taxon>
        <taxon>Lamiales</taxon>
        <taxon>Oleaceae</taxon>
        <taxon>Forsythieae</taxon>
        <taxon>Abeliophyllum</taxon>
    </lineage>
</organism>
<accession>A0ABD1P9X1</accession>
<comment type="caution">
    <text evidence="2">The sequence shown here is derived from an EMBL/GenBank/DDBJ whole genome shotgun (WGS) entry which is preliminary data.</text>
</comment>
<dbReference type="Proteomes" id="UP001604336">
    <property type="component" value="Unassembled WGS sequence"/>
</dbReference>
<name>A0ABD1P9X1_9LAMI</name>
<reference evidence="3" key="1">
    <citation type="submission" date="2024-07" db="EMBL/GenBank/DDBJ databases">
        <title>Two chromosome-level genome assemblies of Korean endemic species Abeliophyllum distichum and Forsythia ovata (Oleaceae).</title>
        <authorList>
            <person name="Jang H."/>
        </authorList>
    </citation>
    <scope>NUCLEOTIDE SEQUENCE [LARGE SCALE GENOMIC DNA]</scope>
</reference>
<gene>
    <name evidence="2" type="ORF">Adt_44101</name>
</gene>
<protein>
    <submittedName>
        <fullName evidence="2">Uncharacterized protein</fullName>
    </submittedName>
</protein>
<proteinExistence type="predicted"/>
<evidence type="ECO:0000313" key="3">
    <source>
        <dbReference type="Proteomes" id="UP001604336"/>
    </source>
</evidence>
<evidence type="ECO:0000256" key="1">
    <source>
        <dbReference type="SAM" id="MobiDB-lite"/>
    </source>
</evidence>
<keyword evidence="3" id="KW-1185">Reference proteome</keyword>
<sequence length="109" mass="12116">MTPTGEVVLDHPPKALQSSGGSDGGPYDLKRKLRELIGPPGPRISDDVVRDFPFYPAMVAQALKKYFSPIWKDFSAHGDLEDALEASLVAAVRTTMMQLKVLREFRQLM</sequence>
<evidence type="ECO:0000313" key="2">
    <source>
        <dbReference type="EMBL" id="KAL2460681.1"/>
    </source>
</evidence>
<dbReference type="AlphaFoldDB" id="A0ABD1P9X1"/>
<feature type="region of interest" description="Disordered" evidence="1">
    <location>
        <begin position="1"/>
        <end position="32"/>
    </location>
</feature>
<dbReference type="EMBL" id="JBFOLK010000014">
    <property type="protein sequence ID" value="KAL2460681.1"/>
    <property type="molecule type" value="Genomic_DNA"/>
</dbReference>